<dbReference type="Gene3D" id="2.40.30.170">
    <property type="match status" value="1"/>
</dbReference>
<dbReference type="Proteomes" id="UP001595379">
    <property type="component" value="Unassembled WGS sequence"/>
</dbReference>
<proteinExistence type="inferred from homology"/>
<reference evidence="6" key="1">
    <citation type="journal article" date="2019" name="Int. J. Syst. Evol. Microbiol.">
        <title>The Global Catalogue of Microorganisms (GCM) 10K type strain sequencing project: providing services to taxonomists for standard genome sequencing and annotation.</title>
        <authorList>
            <consortium name="The Broad Institute Genomics Platform"/>
            <consortium name="The Broad Institute Genome Sequencing Center for Infectious Disease"/>
            <person name="Wu L."/>
            <person name="Ma J."/>
        </authorList>
    </citation>
    <scope>NUCLEOTIDE SEQUENCE [LARGE SCALE GENOMIC DNA]</scope>
    <source>
        <strain evidence="6">KCTC 52487</strain>
    </source>
</reference>
<protein>
    <submittedName>
        <fullName evidence="5">Efflux RND transporter periplasmic adaptor subunit</fullName>
    </submittedName>
</protein>
<dbReference type="Pfam" id="PF25917">
    <property type="entry name" value="BSH_RND"/>
    <property type="match status" value="1"/>
</dbReference>
<keyword evidence="2" id="KW-0812">Transmembrane</keyword>
<dbReference type="NCBIfam" id="TIGR01730">
    <property type="entry name" value="RND_mfp"/>
    <property type="match status" value="1"/>
</dbReference>
<dbReference type="PANTHER" id="PTHR30469:SF38">
    <property type="entry name" value="HLYD FAMILY SECRETION PROTEIN"/>
    <property type="match status" value="1"/>
</dbReference>
<evidence type="ECO:0000256" key="1">
    <source>
        <dbReference type="ARBA" id="ARBA00009477"/>
    </source>
</evidence>
<comment type="caution">
    <text evidence="5">The sequence shown here is derived from an EMBL/GenBank/DDBJ whole genome shotgun (WGS) entry which is preliminary data.</text>
</comment>
<accession>A0ABV6ZY69</accession>
<keyword evidence="6" id="KW-1185">Reference proteome</keyword>
<feature type="domain" description="Multidrug resistance protein MdtA-like barrel-sandwich hybrid" evidence="3">
    <location>
        <begin position="99"/>
        <end position="247"/>
    </location>
</feature>
<dbReference type="InterPro" id="IPR058625">
    <property type="entry name" value="MdtA-like_BSH"/>
</dbReference>
<name>A0ABV6ZY69_9PROT</name>
<dbReference type="InterPro" id="IPR006143">
    <property type="entry name" value="RND_pump_MFP"/>
</dbReference>
<organism evidence="5 6">
    <name type="scientific">Hyphobacterium vulgare</name>
    <dbReference type="NCBI Taxonomy" id="1736751"/>
    <lineage>
        <taxon>Bacteria</taxon>
        <taxon>Pseudomonadati</taxon>
        <taxon>Pseudomonadota</taxon>
        <taxon>Alphaproteobacteria</taxon>
        <taxon>Maricaulales</taxon>
        <taxon>Maricaulaceae</taxon>
        <taxon>Hyphobacterium</taxon>
    </lineage>
</organism>
<evidence type="ECO:0000259" key="3">
    <source>
        <dbReference type="Pfam" id="PF25917"/>
    </source>
</evidence>
<feature type="transmembrane region" description="Helical" evidence="2">
    <location>
        <begin position="25"/>
        <end position="48"/>
    </location>
</feature>
<evidence type="ECO:0000313" key="6">
    <source>
        <dbReference type="Proteomes" id="UP001595379"/>
    </source>
</evidence>
<dbReference type="PANTHER" id="PTHR30469">
    <property type="entry name" value="MULTIDRUG RESISTANCE PROTEIN MDTA"/>
    <property type="match status" value="1"/>
</dbReference>
<dbReference type="EMBL" id="JBHRSV010000017">
    <property type="protein sequence ID" value="MFC2926334.1"/>
    <property type="molecule type" value="Genomic_DNA"/>
</dbReference>
<keyword evidence="2" id="KW-1133">Transmembrane helix</keyword>
<gene>
    <name evidence="5" type="ORF">ACFOOR_09470</name>
</gene>
<keyword evidence="2" id="KW-0472">Membrane</keyword>
<evidence type="ECO:0000256" key="2">
    <source>
        <dbReference type="SAM" id="Phobius"/>
    </source>
</evidence>
<evidence type="ECO:0000313" key="5">
    <source>
        <dbReference type="EMBL" id="MFC2926334.1"/>
    </source>
</evidence>
<dbReference type="Pfam" id="PF25954">
    <property type="entry name" value="Beta-barrel_RND_2"/>
    <property type="match status" value="1"/>
</dbReference>
<comment type="similarity">
    <text evidence="1">Belongs to the membrane fusion protein (MFP) (TC 8.A.1) family.</text>
</comment>
<sequence>MNDMRSEQLRSLSIDRNEAAPRGGVPILAVAIIAVVFAALGAGATFFLTGTGSEPAAPVRTAEPARTETPVQANTAAAQSPSVPRATGLVASGYVVARRQATVSAEITGRIQEILFEEGTSVEAGQVLARLDDTRAQLQLRELRARVAAADARIAALAAQRTEATNVLERAGRLASTNIGSEAAVTAAQAQVSSLDAQILSARADAEAARVQVESQEDLIERYVVRAPFAGVVIAKNAQVGEILSPASAGGGFTRTGVATLVDMSSLEIEVDVNEGQIQRVTPGQRVEAVLDAYSDWQIPAHVEAIIPTADRSRATIQVRVAFDERDDRILPDMAARVTFVERN</sequence>
<dbReference type="SUPFAM" id="SSF111369">
    <property type="entry name" value="HlyD-like secretion proteins"/>
    <property type="match status" value="1"/>
</dbReference>
<dbReference type="Gene3D" id="2.40.50.100">
    <property type="match status" value="2"/>
</dbReference>
<feature type="domain" description="CusB-like beta-barrel" evidence="4">
    <location>
        <begin position="269"/>
        <end position="342"/>
    </location>
</feature>
<evidence type="ECO:0000259" key="4">
    <source>
        <dbReference type="Pfam" id="PF25954"/>
    </source>
</evidence>
<dbReference type="RefSeq" id="WP_343165717.1">
    <property type="nucleotide sequence ID" value="NZ_JBHRSV010000017.1"/>
</dbReference>
<dbReference type="InterPro" id="IPR058792">
    <property type="entry name" value="Beta-barrel_RND_2"/>
</dbReference>